<keyword evidence="6 13" id="KW-1133">Transmembrane helix</keyword>
<dbReference type="Proteomes" id="UP001162164">
    <property type="component" value="Unassembled WGS sequence"/>
</dbReference>
<dbReference type="EMBL" id="JAPWTJ010001057">
    <property type="protein sequence ID" value="KAJ8974088.1"/>
    <property type="molecule type" value="Genomic_DNA"/>
</dbReference>
<accession>A0ABQ9J7L6</accession>
<keyword evidence="5 12" id="KW-0812">Transmembrane</keyword>
<proteinExistence type="inferred from homology"/>
<dbReference type="Pfam" id="PF00858">
    <property type="entry name" value="ASC"/>
    <property type="match status" value="1"/>
</dbReference>
<comment type="caution">
    <text evidence="14">The sequence shown here is derived from an EMBL/GenBank/DDBJ whole genome shotgun (WGS) entry which is preliminary data.</text>
</comment>
<evidence type="ECO:0000256" key="10">
    <source>
        <dbReference type="ARBA" id="ARBA00023201"/>
    </source>
</evidence>
<comment type="subcellular location">
    <subcellularLocation>
        <location evidence="1">Membrane</location>
        <topology evidence="1">Multi-pass membrane protein</topology>
    </subcellularLocation>
</comment>
<evidence type="ECO:0000256" key="3">
    <source>
        <dbReference type="ARBA" id="ARBA00022448"/>
    </source>
</evidence>
<keyword evidence="7" id="KW-0915">Sodium</keyword>
<evidence type="ECO:0000313" key="15">
    <source>
        <dbReference type="Proteomes" id="UP001162164"/>
    </source>
</evidence>
<keyword evidence="11 12" id="KW-0407">Ion channel</keyword>
<evidence type="ECO:0000256" key="5">
    <source>
        <dbReference type="ARBA" id="ARBA00022692"/>
    </source>
</evidence>
<evidence type="ECO:0000256" key="11">
    <source>
        <dbReference type="ARBA" id="ARBA00023303"/>
    </source>
</evidence>
<name>A0ABQ9J7L6_9CUCU</name>
<reference evidence="14" key="1">
    <citation type="journal article" date="2023" name="Insect Mol. Biol.">
        <title>Genome sequencing provides insights into the evolution of gene families encoding plant cell wall-degrading enzymes in longhorned beetles.</title>
        <authorList>
            <person name="Shin N.R."/>
            <person name="Okamura Y."/>
            <person name="Kirsch R."/>
            <person name="Pauchet Y."/>
        </authorList>
    </citation>
    <scope>NUCLEOTIDE SEQUENCE</scope>
    <source>
        <strain evidence="14">MMC_N1</strain>
    </source>
</reference>
<evidence type="ECO:0000256" key="9">
    <source>
        <dbReference type="ARBA" id="ARBA00023136"/>
    </source>
</evidence>
<evidence type="ECO:0000256" key="12">
    <source>
        <dbReference type="RuleBase" id="RU000679"/>
    </source>
</evidence>
<evidence type="ECO:0000256" key="8">
    <source>
        <dbReference type="ARBA" id="ARBA00023065"/>
    </source>
</evidence>
<evidence type="ECO:0000256" key="6">
    <source>
        <dbReference type="ARBA" id="ARBA00022989"/>
    </source>
</evidence>
<keyword evidence="9 13" id="KW-0472">Membrane</keyword>
<evidence type="ECO:0000313" key="14">
    <source>
        <dbReference type="EMBL" id="KAJ8974088.1"/>
    </source>
</evidence>
<keyword evidence="4 12" id="KW-0894">Sodium channel</keyword>
<gene>
    <name evidence="14" type="ORF">NQ317_011607</name>
</gene>
<protein>
    <submittedName>
        <fullName evidence="14">Uncharacterized protein</fullName>
    </submittedName>
</protein>
<keyword evidence="15" id="KW-1185">Reference proteome</keyword>
<dbReference type="InterPro" id="IPR001873">
    <property type="entry name" value="ENaC"/>
</dbReference>
<keyword evidence="10 12" id="KW-0739">Sodium transport</keyword>
<feature type="transmembrane region" description="Helical" evidence="13">
    <location>
        <begin position="222"/>
        <end position="245"/>
    </location>
</feature>
<evidence type="ECO:0000256" key="13">
    <source>
        <dbReference type="SAM" id="Phobius"/>
    </source>
</evidence>
<sequence length="250" mass="28525">MESMKSLCNCIPFTLPNKYGKAGMCTLTDIPCLNKYKGEYKTPVPVFEGAKHSGGNFKPLAPCQPPNDQKPSCVEGVLNTVVALFSRVGFGRFRDWQGARGFGTVAIVFSILENRKSCRSGWWTLCKQRFTPLGEKWSRYYPQHLEMEDLQQEMQDSISCPHCLPPCNTVQYKVYTSFGRMNRLQRSKNITRMTIFFSKAFANLYKIDITNTWFEVLLEGRSVFFIGFSLISAIEIIVLLCKLILHLVSK</sequence>
<evidence type="ECO:0000256" key="4">
    <source>
        <dbReference type="ARBA" id="ARBA00022461"/>
    </source>
</evidence>
<comment type="similarity">
    <text evidence="2 12">Belongs to the amiloride-sensitive sodium channel (TC 1.A.6) family.</text>
</comment>
<keyword evidence="8 12" id="KW-0406">Ion transport</keyword>
<evidence type="ECO:0000256" key="1">
    <source>
        <dbReference type="ARBA" id="ARBA00004141"/>
    </source>
</evidence>
<keyword evidence="3 12" id="KW-0813">Transport</keyword>
<evidence type="ECO:0000256" key="7">
    <source>
        <dbReference type="ARBA" id="ARBA00023053"/>
    </source>
</evidence>
<evidence type="ECO:0000256" key="2">
    <source>
        <dbReference type="ARBA" id="ARBA00007193"/>
    </source>
</evidence>
<organism evidence="14 15">
    <name type="scientific">Molorchus minor</name>
    <dbReference type="NCBI Taxonomy" id="1323400"/>
    <lineage>
        <taxon>Eukaryota</taxon>
        <taxon>Metazoa</taxon>
        <taxon>Ecdysozoa</taxon>
        <taxon>Arthropoda</taxon>
        <taxon>Hexapoda</taxon>
        <taxon>Insecta</taxon>
        <taxon>Pterygota</taxon>
        <taxon>Neoptera</taxon>
        <taxon>Endopterygota</taxon>
        <taxon>Coleoptera</taxon>
        <taxon>Polyphaga</taxon>
        <taxon>Cucujiformia</taxon>
        <taxon>Chrysomeloidea</taxon>
        <taxon>Cerambycidae</taxon>
        <taxon>Lamiinae</taxon>
        <taxon>Monochamini</taxon>
        <taxon>Molorchus</taxon>
    </lineage>
</organism>